<comment type="similarity">
    <text evidence="1">Belongs to the ARG7 family.</text>
</comment>
<evidence type="ECO:0000256" key="1">
    <source>
        <dbReference type="ARBA" id="ARBA00006974"/>
    </source>
</evidence>
<dbReference type="AlphaFoldDB" id="A0A699GJC4"/>
<accession>A0A699GJC4</accession>
<dbReference type="InterPro" id="IPR003676">
    <property type="entry name" value="SAUR_fam"/>
</dbReference>
<evidence type="ECO:0000313" key="2">
    <source>
        <dbReference type="EMBL" id="GEU29680.1"/>
    </source>
</evidence>
<dbReference type="GO" id="GO:0009733">
    <property type="term" value="P:response to auxin"/>
    <property type="evidence" value="ECO:0007669"/>
    <property type="project" value="InterPro"/>
</dbReference>
<dbReference type="PANTHER" id="PTHR31374">
    <property type="entry name" value="AUXIN-INDUCED PROTEIN-LIKE-RELATED"/>
    <property type="match status" value="1"/>
</dbReference>
<dbReference type="PANTHER" id="PTHR31374:SF436">
    <property type="entry name" value="PROTEIN SMALL AUXIN UP-REGULATED RNA 16"/>
    <property type="match status" value="1"/>
</dbReference>
<gene>
    <name evidence="2" type="ORF">Tci_001658</name>
</gene>
<dbReference type="Pfam" id="PF02519">
    <property type="entry name" value="Auxin_inducible"/>
    <property type="match status" value="1"/>
</dbReference>
<proteinExistence type="inferred from homology"/>
<sequence length="257" mass="29599">MGIKKSNKLTQAALLKQILKRCSSLGKKHGYDDDGLPLDVPKGHFPVYVGANRTRYIVPISFLTHPEFQRLLRHAEEEFGFHHEMGLTIPCEEVVFRSLTSMLRSSHTLKVMPHPILSVGAFVERASNLRIKKYCSFIALMDGNTVRLWLKDHQDTIEKLARQQVEAFQLQFDTLRAELQTTRGLFQNRQGGGGDQGLLLPRSMRLDVLKLSGDDPERWIFVITKYFSLLITPDNQRLRTVGFNLESDVTKWFRRFD</sequence>
<dbReference type="EMBL" id="BKCJ010000090">
    <property type="protein sequence ID" value="GEU29680.1"/>
    <property type="molecule type" value="Genomic_DNA"/>
</dbReference>
<reference evidence="2" key="1">
    <citation type="journal article" date="2019" name="Sci. Rep.">
        <title>Draft genome of Tanacetum cinerariifolium, the natural source of mosquito coil.</title>
        <authorList>
            <person name="Yamashiro T."/>
            <person name="Shiraishi A."/>
            <person name="Satake H."/>
            <person name="Nakayama K."/>
        </authorList>
    </citation>
    <scope>NUCLEOTIDE SEQUENCE</scope>
</reference>
<organism evidence="2">
    <name type="scientific">Tanacetum cinerariifolium</name>
    <name type="common">Dalmatian daisy</name>
    <name type="synonym">Chrysanthemum cinerariifolium</name>
    <dbReference type="NCBI Taxonomy" id="118510"/>
    <lineage>
        <taxon>Eukaryota</taxon>
        <taxon>Viridiplantae</taxon>
        <taxon>Streptophyta</taxon>
        <taxon>Embryophyta</taxon>
        <taxon>Tracheophyta</taxon>
        <taxon>Spermatophyta</taxon>
        <taxon>Magnoliopsida</taxon>
        <taxon>eudicotyledons</taxon>
        <taxon>Gunneridae</taxon>
        <taxon>Pentapetalae</taxon>
        <taxon>asterids</taxon>
        <taxon>campanulids</taxon>
        <taxon>Asterales</taxon>
        <taxon>Asteraceae</taxon>
        <taxon>Asteroideae</taxon>
        <taxon>Anthemideae</taxon>
        <taxon>Anthemidinae</taxon>
        <taxon>Tanacetum</taxon>
    </lineage>
</organism>
<name>A0A699GJC4_TANCI</name>
<protein>
    <submittedName>
        <fullName evidence="2">Auxin-responsive protein SAUR50-like</fullName>
    </submittedName>
</protein>
<comment type="caution">
    <text evidence="2">The sequence shown here is derived from an EMBL/GenBank/DDBJ whole genome shotgun (WGS) entry which is preliminary data.</text>
</comment>